<reference evidence="1 2" key="1">
    <citation type="journal article" date="2019" name="Sci. Rep.">
        <title>Orb-weaving spider Araneus ventricosus genome elucidates the spidroin gene catalogue.</title>
        <authorList>
            <person name="Kono N."/>
            <person name="Nakamura H."/>
            <person name="Ohtoshi R."/>
            <person name="Moran D.A.P."/>
            <person name="Shinohara A."/>
            <person name="Yoshida Y."/>
            <person name="Fujiwara M."/>
            <person name="Mori M."/>
            <person name="Tomita M."/>
            <person name="Arakawa K."/>
        </authorList>
    </citation>
    <scope>NUCLEOTIDE SEQUENCE [LARGE SCALE GENOMIC DNA]</scope>
</reference>
<dbReference type="Proteomes" id="UP000499080">
    <property type="component" value="Unassembled WGS sequence"/>
</dbReference>
<name>A0A4Y2N4P9_ARAVE</name>
<proteinExistence type="predicted"/>
<dbReference type="OrthoDB" id="6437148at2759"/>
<dbReference type="EMBL" id="BGPR01008517">
    <property type="protein sequence ID" value="GBN34331.1"/>
    <property type="molecule type" value="Genomic_DNA"/>
</dbReference>
<sequence length="136" mass="16148">SDFSSLNFKVGVPPDYIREWKVLDQGTLSDHRLILTEVNFQKTGRTERRKILKLQDIKILDFKRDLKEIIKTFSEADITSENLEDYIDKFYEGLYLICEINQKKISENKGNGMLFKKELKRNKNFMNETNFIFLIS</sequence>
<organism evidence="1 2">
    <name type="scientific">Araneus ventricosus</name>
    <name type="common">Orbweaver spider</name>
    <name type="synonym">Epeira ventricosa</name>
    <dbReference type="NCBI Taxonomy" id="182803"/>
    <lineage>
        <taxon>Eukaryota</taxon>
        <taxon>Metazoa</taxon>
        <taxon>Ecdysozoa</taxon>
        <taxon>Arthropoda</taxon>
        <taxon>Chelicerata</taxon>
        <taxon>Arachnida</taxon>
        <taxon>Araneae</taxon>
        <taxon>Araneomorphae</taxon>
        <taxon>Entelegynae</taxon>
        <taxon>Araneoidea</taxon>
        <taxon>Araneidae</taxon>
        <taxon>Araneus</taxon>
    </lineage>
</organism>
<evidence type="ECO:0000313" key="2">
    <source>
        <dbReference type="Proteomes" id="UP000499080"/>
    </source>
</evidence>
<feature type="non-terminal residue" evidence="1">
    <location>
        <position position="1"/>
    </location>
</feature>
<comment type="caution">
    <text evidence="1">The sequence shown here is derived from an EMBL/GenBank/DDBJ whole genome shotgun (WGS) entry which is preliminary data.</text>
</comment>
<keyword evidence="2" id="KW-1185">Reference proteome</keyword>
<gene>
    <name evidence="1" type="ORF">AVEN_170396_1</name>
</gene>
<evidence type="ECO:0008006" key="3">
    <source>
        <dbReference type="Google" id="ProtNLM"/>
    </source>
</evidence>
<accession>A0A4Y2N4P9</accession>
<evidence type="ECO:0000313" key="1">
    <source>
        <dbReference type="EMBL" id="GBN34331.1"/>
    </source>
</evidence>
<dbReference type="AlphaFoldDB" id="A0A4Y2N4P9"/>
<protein>
    <recommendedName>
        <fullName evidence="3">Endonuclease/exonuclease/phosphatase domain-containing protein</fullName>
    </recommendedName>
</protein>